<sequence length="240" mass="27161">MIRAKNDLRKMMKGLAIGIRQNSTKHKSNTMKKFNCQGRVTTVGDEIVKVGNDHNHVGDAAQVEAAKIYDSIRTSAKTTNDTSQNIISEVTLGCSQAAAPKLPRIDTMKRSIRRICQQEKSGPALPNHGQEIEFLEEFTKTFNGEDFLLYDSGSEKNHILFFSTRRNFLLYDSGSEKNHILFFSTRRNLQLLSQRGHWYADGTLKTVPLLFNQLYTIHGLKEDASVPLVYALLPNRTKET</sequence>
<organism evidence="1 2">
    <name type="scientific">Popillia japonica</name>
    <name type="common">Japanese beetle</name>
    <dbReference type="NCBI Taxonomy" id="7064"/>
    <lineage>
        <taxon>Eukaryota</taxon>
        <taxon>Metazoa</taxon>
        <taxon>Ecdysozoa</taxon>
        <taxon>Arthropoda</taxon>
        <taxon>Hexapoda</taxon>
        <taxon>Insecta</taxon>
        <taxon>Pterygota</taxon>
        <taxon>Neoptera</taxon>
        <taxon>Endopterygota</taxon>
        <taxon>Coleoptera</taxon>
        <taxon>Polyphaga</taxon>
        <taxon>Scarabaeiformia</taxon>
        <taxon>Scarabaeidae</taxon>
        <taxon>Rutelinae</taxon>
        <taxon>Popillia</taxon>
    </lineage>
</organism>
<name>A0AAW1LWK0_POPJA</name>
<dbReference type="AlphaFoldDB" id="A0AAW1LWK0"/>
<accession>A0AAW1LWK0</accession>
<evidence type="ECO:0008006" key="3">
    <source>
        <dbReference type="Google" id="ProtNLM"/>
    </source>
</evidence>
<protein>
    <recommendedName>
        <fullName evidence="3">FLYWCH-type domain-containing protein</fullName>
    </recommendedName>
</protein>
<comment type="caution">
    <text evidence="1">The sequence shown here is derived from an EMBL/GenBank/DDBJ whole genome shotgun (WGS) entry which is preliminary data.</text>
</comment>
<dbReference type="Proteomes" id="UP001458880">
    <property type="component" value="Unassembled WGS sequence"/>
</dbReference>
<keyword evidence="2" id="KW-1185">Reference proteome</keyword>
<reference evidence="1 2" key="1">
    <citation type="journal article" date="2024" name="BMC Genomics">
        <title>De novo assembly and annotation of Popillia japonica's genome with initial clues to its potential as an invasive pest.</title>
        <authorList>
            <person name="Cucini C."/>
            <person name="Boschi S."/>
            <person name="Funari R."/>
            <person name="Cardaioli E."/>
            <person name="Iannotti N."/>
            <person name="Marturano G."/>
            <person name="Paoli F."/>
            <person name="Bruttini M."/>
            <person name="Carapelli A."/>
            <person name="Frati F."/>
            <person name="Nardi F."/>
        </authorList>
    </citation>
    <scope>NUCLEOTIDE SEQUENCE [LARGE SCALE GENOMIC DNA]</scope>
    <source>
        <strain evidence="1">DMR45628</strain>
    </source>
</reference>
<evidence type="ECO:0000313" key="2">
    <source>
        <dbReference type="Proteomes" id="UP001458880"/>
    </source>
</evidence>
<evidence type="ECO:0000313" key="1">
    <source>
        <dbReference type="EMBL" id="KAK9738131.1"/>
    </source>
</evidence>
<gene>
    <name evidence="1" type="ORF">QE152_g10123</name>
</gene>
<dbReference type="EMBL" id="JASPKY010000090">
    <property type="protein sequence ID" value="KAK9738131.1"/>
    <property type="molecule type" value="Genomic_DNA"/>
</dbReference>
<proteinExistence type="predicted"/>
<dbReference type="Gene3D" id="2.20.25.240">
    <property type="match status" value="1"/>
</dbReference>